<reference evidence="7" key="1">
    <citation type="submission" date="2020-11" db="EMBL/GenBank/DDBJ databases">
        <authorList>
            <consortium name="DOE Joint Genome Institute"/>
            <person name="Ahrendt S."/>
            <person name="Riley R."/>
            <person name="Andreopoulos W."/>
            <person name="Labutti K."/>
            <person name="Pangilinan J."/>
            <person name="Ruiz-Duenas F.J."/>
            <person name="Barrasa J.M."/>
            <person name="Sanchez-Garcia M."/>
            <person name="Camarero S."/>
            <person name="Miyauchi S."/>
            <person name="Serrano A."/>
            <person name="Linde D."/>
            <person name="Babiker R."/>
            <person name="Drula E."/>
            <person name="Ayuso-Fernandez I."/>
            <person name="Pacheco R."/>
            <person name="Padilla G."/>
            <person name="Ferreira P."/>
            <person name="Barriuso J."/>
            <person name="Kellner H."/>
            <person name="Castanera R."/>
            <person name="Alfaro M."/>
            <person name="Ramirez L."/>
            <person name="Pisabarro A.G."/>
            <person name="Kuo A."/>
            <person name="Tritt A."/>
            <person name="Lipzen A."/>
            <person name="He G."/>
            <person name="Yan M."/>
            <person name="Ng V."/>
            <person name="Cullen D."/>
            <person name="Martin F."/>
            <person name="Rosso M.-N."/>
            <person name="Henrissat B."/>
            <person name="Hibbett D."/>
            <person name="Martinez A.T."/>
            <person name="Grigoriev I.V."/>
        </authorList>
    </citation>
    <scope>NUCLEOTIDE SEQUENCE</scope>
    <source>
        <strain evidence="7">ATCC 90797</strain>
    </source>
</reference>
<gene>
    <name evidence="7" type="ORF">BDN71DRAFT_1511451</name>
</gene>
<dbReference type="GO" id="GO:0006511">
    <property type="term" value="P:ubiquitin-dependent protein catabolic process"/>
    <property type="evidence" value="ECO:0007669"/>
    <property type="project" value="TreeGrafter"/>
</dbReference>
<dbReference type="OrthoDB" id="2849579at2759"/>
<feature type="region of interest" description="Disordered" evidence="5">
    <location>
        <begin position="27"/>
        <end position="56"/>
    </location>
</feature>
<evidence type="ECO:0000259" key="6">
    <source>
        <dbReference type="PROSITE" id="PS50089"/>
    </source>
</evidence>
<dbReference type="PROSITE" id="PS00518">
    <property type="entry name" value="ZF_RING_1"/>
    <property type="match status" value="1"/>
</dbReference>
<dbReference type="SMART" id="SM00184">
    <property type="entry name" value="RING"/>
    <property type="match status" value="1"/>
</dbReference>
<comment type="caution">
    <text evidence="7">The sequence shown here is derived from an EMBL/GenBank/DDBJ whole genome shotgun (WGS) entry which is preliminary data.</text>
</comment>
<evidence type="ECO:0000256" key="2">
    <source>
        <dbReference type="ARBA" id="ARBA00022771"/>
    </source>
</evidence>
<keyword evidence="3" id="KW-0862">Zinc</keyword>
<proteinExistence type="predicted"/>
<feature type="domain" description="RING-type" evidence="6">
    <location>
        <begin position="116"/>
        <end position="161"/>
    </location>
</feature>
<dbReference type="InterPro" id="IPR013083">
    <property type="entry name" value="Znf_RING/FYVE/PHD"/>
</dbReference>
<dbReference type="SUPFAM" id="SSF57850">
    <property type="entry name" value="RING/U-box"/>
    <property type="match status" value="1"/>
</dbReference>
<dbReference type="Proteomes" id="UP000807025">
    <property type="component" value="Unassembled WGS sequence"/>
</dbReference>
<keyword evidence="8" id="KW-1185">Reference proteome</keyword>
<dbReference type="PANTHER" id="PTHR46016">
    <property type="entry name" value="ZINC FINGER, RING/FYVE/PHD-TYPE"/>
    <property type="match status" value="1"/>
</dbReference>
<dbReference type="GO" id="GO:0008270">
    <property type="term" value="F:zinc ion binding"/>
    <property type="evidence" value="ECO:0007669"/>
    <property type="project" value="UniProtKB-KW"/>
</dbReference>
<dbReference type="GO" id="GO:0000209">
    <property type="term" value="P:protein polyubiquitination"/>
    <property type="evidence" value="ECO:0007669"/>
    <property type="project" value="TreeGrafter"/>
</dbReference>
<organism evidence="7 8">
    <name type="scientific">Pleurotus eryngii</name>
    <name type="common">Boletus of the steppes</name>
    <dbReference type="NCBI Taxonomy" id="5323"/>
    <lineage>
        <taxon>Eukaryota</taxon>
        <taxon>Fungi</taxon>
        <taxon>Dikarya</taxon>
        <taxon>Basidiomycota</taxon>
        <taxon>Agaricomycotina</taxon>
        <taxon>Agaricomycetes</taxon>
        <taxon>Agaricomycetidae</taxon>
        <taxon>Agaricales</taxon>
        <taxon>Pleurotineae</taxon>
        <taxon>Pleurotaceae</taxon>
        <taxon>Pleurotus</taxon>
    </lineage>
</organism>
<dbReference type="PANTHER" id="PTHR46016:SF1">
    <property type="entry name" value="RING-TYPE DOMAIN-CONTAINING PROTEIN"/>
    <property type="match status" value="1"/>
</dbReference>
<dbReference type="Pfam" id="PF00097">
    <property type="entry name" value="zf-C3HC4"/>
    <property type="match status" value="1"/>
</dbReference>
<keyword evidence="1" id="KW-0479">Metal-binding</keyword>
<evidence type="ECO:0000256" key="3">
    <source>
        <dbReference type="ARBA" id="ARBA00022833"/>
    </source>
</evidence>
<evidence type="ECO:0000256" key="4">
    <source>
        <dbReference type="PROSITE-ProRule" id="PRU00175"/>
    </source>
</evidence>
<sequence length="211" mass="23834">MEPPTIGSSASPISVFRFNTLTRGPLSLMPLPDTLPDTQEASEPRGNTPGLNNDQAHDVDKDYILVASTDTTIKLEQKIYDLTEENMRMAERIKTLESLVTQAKLKLREAFQALDCSICLTTIKRPVNTWECQHCFCDSCLTQWLQWQTEEKTPMTCPLCRNWLFMDPQTMAVRPLQDMVEILQGIRLLAPEGSGIDLATVLTPHEGHQFL</sequence>
<accession>A0A9P5ZQ10</accession>
<protein>
    <recommendedName>
        <fullName evidence="6">RING-type domain-containing protein</fullName>
    </recommendedName>
</protein>
<evidence type="ECO:0000256" key="1">
    <source>
        <dbReference type="ARBA" id="ARBA00022723"/>
    </source>
</evidence>
<evidence type="ECO:0000313" key="7">
    <source>
        <dbReference type="EMBL" id="KAF9490274.1"/>
    </source>
</evidence>
<evidence type="ECO:0000313" key="8">
    <source>
        <dbReference type="Proteomes" id="UP000807025"/>
    </source>
</evidence>
<dbReference type="InterPro" id="IPR017907">
    <property type="entry name" value="Znf_RING_CS"/>
</dbReference>
<dbReference type="EMBL" id="MU154646">
    <property type="protein sequence ID" value="KAF9490274.1"/>
    <property type="molecule type" value="Genomic_DNA"/>
</dbReference>
<dbReference type="InterPro" id="IPR051438">
    <property type="entry name" value="RNF_E3_ubiq-protein_ligase"/>
</dbReference>
<dbReference type="AlphaFoldDB" id="A0A9P5ZQ10"/>
<evidence type="ECO:0000256" key="5">
    <source>
        <dbReference type="SAM" id="MobiDB-lite"/>
    </source>
</evidence>
<dbReference type="Gene3D" id="3.30.40.10">
    <property type="entry name" value="Zinc/RING finger domain, C3HC4 (zinc finger)"/>
    <property type="match status" value="1"/>
</dbReference>
<dbReference type="PROSITE" id="PS50089">
    <property type="entry name" value="ZF_RING_2"/>
    <property type="match status" value="1"/>
</dbReference>
<dbReference type="InterPro" id="IPR018957">
    <property type="entry name" value="Znf_C3HC4_RING-type"/>
</dbReference>
<keyword evidence="2 4" id="KW-0863">Zinc-finger</keyword>
<name>A0A9P5ZQ10_PLEER</name>
<dbReference type="InterPro" id="IPR001841">
    <property type="entry name" value="Znf_RING"/>
</dbReference>
<dbReference type="GO" id="GO:0061630">
    <property type="term" value="F:ubiquitin protein ligase activity"/>
    <property type="evidence" value="ECO:0007669"/>
    <property type="project" value="TreeGrafter"/>
</dbReference>